<dbReference type="InterPro" id="IPR012094">
    <property type="entry name" value="tRNA_Ile_lys_synt"/>
</dbReference>
<dbReference type="EMBL" id="CP051481">
    <property type="protein sequence ID" value="QJG67225.1"/>
    <property type="molecule type" value="Genomic_DNA"/>
</dbReference>
<comment type="similarity">
    <text evidence="6">Belongs to the tRNA(Ile)-lysidine synthase family.</text>
</comment>
<dbReference type="NCBIfam" id="TIGR02432">
    <property type="entry name" value="lysidine_TilS_N"/>
    <property type="match status" value="1"/>
</dbReference>
<keyword evidence="1 6" id="KW-0436">Ligase</keyword>
<keyword evidence="4 6" id="KW-0067">ATP-binding</keyword>
<comment type="domain">
    <text evidence="6">The N-terminal region contains the highly conserved SGGXDS motif, predicted to be a P-loop motif involved in ATP binding.</text>
</comment>
<keyword evidence="3 6" id="KW-0547">Nucleotide-binding</keyword>
<dbReference type="SUPFAM" id="SSF52402">
    <property type="entry name" value="Adenine nucleotide alpha hydrolases-like"/>
    <property type="match status" value="1"/>
</dbReference>
<protein>
    <recommendedName>
        <fullName evidence="6">tRNA(Ile)-lysidine synthase</fullName>
        <ecNumber evidence="6">6.3.4.19</ecNumber>
    </recommendedName>
    <alternativeName>
        <fullName evidence="6">tRNA(Ile)-2-lysyl-cytidine synthase</fullName>
    </alternativeName>
    <alternativeName>
        <fullName evidence="6">tRNA(Ile)-lysidine synthetase</fullName>
    </alternativeName>
</protein>
<dbReference type="RefSeq" id="WP_169605274.1">
    <property type="nucleotide sequence ID" value="NZ_CP051481.1"/>
</dbReference>
<name>A0A858U7J4_9MOLU</name>
<evidence type="ECO:0000313" key="9">
    <source>
        <dbReference type="Proteomes" id="UP000501060"/>
    </source>
</evidence>
<keyword evidence="2 6" id="KW-0819">tRNA processing</keyword>
<evidence type="ECO:0000256" key="5">
    <source>
        <dbReference type="ARBA" id="ARBA00048539"/>
    </source>
</evidence>
<keyword evidence="9" id="KW-1185">Reference proteome</keyword>
<dbReference type="AlphaFoldDB" id="A0A858U7J4"/>
<proteinExistence type="inferred from homology"/>
<dbReference type="Proteomes" id="UP000501060">
    <property type="component" value="Chromosome"/>
</dbReference>
<dbReference type="InterPro" id="IPR014729">
    <property type="entry name" value="Rossmann-like_a/b/a_fold"/>
</dbReference>
<dbReference type="Pfam" id="PF01171">
    <property type="entry name" value="ATP_bind_3"/>
    <property type="match status" value="1"/>
</dbReference>
<accession>A0A858U7J4</accession>
<reference evidence="8 9" key="1">
    <citation type="submission" date="2020-04" db="EMBL/GenBank/DDBJ databases">
        <title>Novel Mycoplasma species detected in Phocoena phocoena (harbor porpoise) from the USA.</title>
        <authorList>
            <person name="Volokhov D.V."/>
        </authorList>
    </citation>
    <scope>NUCLEOTIDE SEQUENCE [LARGE SCALE GENOMIC DNA]</scope>
    <source>
        <strain evidence="8 9">Phocoena C-264-GEN</strain>
    </source>
</reference>
<dbReference type="InterPro" id="IPR011063">
    <property type="entry name" value="TilS/TtcA_N"/>
</dbReference>
<dbReference type="CDD" id="cd01992">
    <property type="entry name" value="TilS_N"/>
    <property type="match status" value="1"/>
</dbReference>
<comment type="subcellular location">
    <subcellularLocation>
        <location evidence="6">Cytoplasm</location>
    </subcellularLocation>
</comment>
<dbReference type="HAMAP" id="MF_01161">
    <property type="entry name" value="tRNA_Ile_lys_synt"/>
    <property type="match status" value="1"/>
</dbReference>
<sequence length="298" mass="35790">MNKYLLAVSGGPDSMFLLNKYKNENIVVACVNYNKRSTSFIDVNIVKDFCKKYDITLYLLEIDPNFEYKGNFQTIAREQRYDFFKNVYDKEKCTQLLVAHHKDDFIETAQMQENSKRKPNFYGIAQYSNYKDMNIYRPFLYDFWKDEIIDFLNKENIEFAIDESNDKPYYSRNKVRLNNKKITTTQKQKIFEKFLKTNQKLTFINEEINNTYRNWQSNGYDCDVLKNIDSTIKNRVVFKFLTEHFENLKLSSKKIENIVIFIESKNRTSKFLLKNNVYLIKTKNKLYITNKKNAIIYN</sequence>
<evidence type="ECO:0000256" key="3">
    <source>
        <dbReference type="ARBA" id="ARBA00022741"/>
    </source>
</evidence>
<gene>
    <name evidence="6 8" type="primary">tilS</name>
    <name evidence="8" type="ORF">HGG69_02835</name>
</gene>
<comment type="function">
    <text evidence="6">Ligates lysine onto the cytidine present at position 34 of the AUA codon-specific tRNA(Ile) that contains the anticodon CAU, in an ATP-dependent manner. Cytidine is converted to lysidine, thus changing the amino acid specificity of the tRNA from methionine to isoleucine.</text>
</comment>
<dbReference type="EC" id="6.3.4.19" evidence="6"/>
<dbReference type="GO" id="GO:0032267">
    <property type="term" value="F:tRNA(Ile)-lysidine synthase activity"/>
    <property type="evidence" value="ECO:0007669"/>
    <property type="project" value="UniProtKB-EC"/>
</dbReference>
<dbReference type="InterPro" id="IPR012795">
    <property type="entry name" value="tRNA_Ile_lys_synt_N"/>
</dbReference>
<organism evidence="8 9">
    <name type="scientific">Mycoplasma phocoenae</name>
    <dbReference type="NCBI Taxonomy" id="754517"/>
    <lineage>
        <taxon>Bacteria</taxon>
        <taxon>Bacillati</taxon>
        <taxon>Mycoplasmatota</taxon>
        <taxon>Mollicutes</taxon>
        <taxon>Mycoplasmataceae</taxon>
        <taxon>Mycoplasma</taxon>
    </lineage>
</organism>
<dbReference type="GO" id="GO:0005524">
    <property type="term" value="F:ATP binding"/>
    <property type="evidence" value="ECO:0007669"/>
    <property type="project" value="UniProtKB-UniRule"/>
</dbReference>
<dbReference type="GO" id="GO:0005737">
    <property type="term" value="C:cytoplasm"/>
    <property type="evidence" value="ECO:0007669"/>
    <property type="project" value="UniProtKB-SubCell"/>
</dbReference>
<dbReference type="KEGG" id="mphe:HGG69_02835"/>
<dbReference type="Gene3D" id="3.40.50.620">
    <property type="entry name" value="HUPs"/>
    <property type="match status" value="1"/>
</dbReference>
<feature type="binding site" evidence="6">
    <location>
        <begin position="9"/>
        <end position="14"/>
    </location>
    <ligand>
        <name>ATP</name>
        <dbReference type="ChEBI" id="CHEBI:30616"/>
    </ligand>
</feature>
<evidence type="ECO:0000256" key="2">
    <source>
        <dbReference type="ARBA" id="ARBA00022694"/>
    </source>
</evidence>
<evidence type="ECO:0000256" key="4">
    <source>
        <dbReference type="ARBA" id="ARBA00022840"/>
    </source>
</evidence>
<dbReference type="PANTHER" id="PTHR43033">
    <property type="entry name" value="TRNA(ILE)-LYSIDINE SYNTHASE-RELATED"/>
    <property type="match status" value="1"/>
</dbReference>
<feature type="domain" description="tRNA(Ile)-lysidine/2-thiocytidine synthase N-terminal" evidence="7">
    <location>
        <begin position="3"/>
        <end position="177"/>
    </location>
</feature>
<keyword evidence="6" id="KW-0963">Cytoplasm</keyword>
<evidence type="ECO:0000259" key="7">
    <source>
        <dbReference type="Pfam" id="PF01171"/>
    </source>
</evidence>
<comment type="catalytic activity">
    <reaction evidence="5 6">
        <text>cytidine(34) in tRNA(Ile2) + L-lysine + ATP = lysidine(34) in tRNA(Ile2) + AMP + diphosphate + H(+)</text>
        <dbReference type="Rhea" id="RHEA:43744"/>
        <dbReference type="Rhea" id="RHEA-COMP:10625"/>
        <dbReference type="Rhea" id="RHEA-COMP:10670"/>
        <dbReference type="ChEBI" id="CHEBI:15378"/>
        <dbReference type="ChEBI" id="CHEBI:30616"/>
        <dbReference type="ChEBI" id="CHEBI:32551"/>
        <dbReference type="ChEBI" id="CHEBI:33019"/>
        <dbReference type="ChEBI" id="CHEBI:82748"/>
        <dbReference type="ChEBI" id="CHEBI:83665"/>
        <dbReference type="ChEBI" id="CHEBI:456215"/>
        <dbReference type="EC" id="6.3.4.19"/>
    </reaction>
</comment>
<evidence type="ECO:0000256" key="6">
    <source>
        <dbReference type="HAMAP-Rule" id="MF_01161"/>
    </source>
</evidence>
<evidence type="ECO:0000256" key="1">
    <source>
        <dbReference type="ARBA" id="ARBA00022598"/>
    </source>
</evidence>
<dbReference type="GO" id="GO:0006400">
    <property type="term" value="P:tRNA modification"/>
    <property type="evidence" value="ECO:0007669"/>
    <property type="project" value="UniProtKB-UniRule"/>
</dbReference>
<evidence type="ECO:0000313" key="8">
    <source>
        <dbReference type="EMBL" id="QJG67225.1"/>
    </source>
</evidence>
<dbReference type="PANTHER" id="PTHR43033:SF1">
    <property type="entry name" value="TRNA(ILE)-LYSIDINE SYNTHASE-RELATED"/>
    <property type="match status" value="1"/>
</dbReference>